<evidence type="ECO:0000256" key="1">
    <source>
        <dbReference type="SAM" id="MobiDB-lite"/>
    </source>
</evidence>
<dbReference type="EMBL" id="JBAMIC010000001">
    <property type="protein sequence ID" value="KAK7114607.1"/>
    <property type="molecule type" value="Genomic_DNA"/>
</dbReference>
<dbReference type="AlphaFoldDB" id="A0AAN9BZN9"/>
<sequence>MSPASPMRLPNKFNRRNSRSAPLVSQSYSGAMNRDEARLPAVADSQEQRGVKPAHVKFMFKDPLKILTTKDKDTDDSASTRSHAYTYHPGMEHDRERFNSFFLESSDDEDDPYLPDHIDLRALLFDREGRRDEAVSMKSVTHGNHVPTPILRRSNMYAPKFTQELIQQENDQVQGKVDRFLQELHDHANRQYDSDSDIEDEGVFAQHRLPPRPATVHVPPIYTTKPSLSTTLTTDDDNSTSTCAGRRKKLEQNKTPRIPKDAWKYIRGRSKDRSLRGTYTAEDLVLQTLTGVPLSRSLTARIPLHSAGRAMRHTATFKMRKVVERLVNDRTKYQQHEIEELKTKMESGMDLATSAATLTPGPGGIPSRNPSRMEPMRSLSLANA</sequence>
<feature type="compositionally biased region" description="Low complexity" evidence="1">
    <location>
        <begin position="223"/>
        <end position="233"/>
    </location>
</feature>
<accession>A0AAN9BZN9</accession>
<protein>
    <submittedName>
        <fullName evidence="2">Uncharacterized protein</fullName>
    </submittedName>
</protein>
<evidence type="ECO:0000313" key="3">
    <source>
        <dbReference type="Proteomes" id="UP001374579"/>
    </source>
</evidence>
<feature type="region of interest" description="Disordered" evidence="1">
    <location>
        <begin position="350"/>
        <end position="384"/>
    </location>
</feature>
<comment type="caution">
    <text evidence="2">The sequence shown here is derived from an EMBL/GenBank/DDBJ whole genome shotgun (WGS) entry which is preliminary data.</text>
</comment>
<reference evidence="2 3" key="1">
    <citation type="submission" date="2024-02" db="EMBL/GenBank/DDBJ databases">
        <title>Chromosome-scale genome assembly of the rough periwinkle Littorina saxatilis.</title>
        <authorList>
            <person name="De Jode A."/>
            <person name="Faria R."/>
            <person name="Formenti G."/>
            <person name="Sims Y."/>
            <person name="Smith T.P."/>
            <person name="Tracey A."/>
            <person name="Wood J.M.D."/>
            <person name="Zagrodzka Z.B."/>
            <person name="Johannesson K."/>
            <person name="Butlin R.K."/>
            <person name="Leder E.H."/>
        </authorList>
    </citation>
    <scope>NUCLEOTIDE SEQUENCE [LARGE SCALE GENOMIC DNA]</scope>
    <source>
        <strain evidence="2">Snail1</strain>
        <tissue evidence="2">Muscle</tissue>
    </source>
</reference>
<keyword evidence="3" id="KW-1185">Reference proteome</keyword>
<dbReference type="Proteomes" id="UP001374579">
    <property type="component" value="Unassembled WGS sequence"/>
</dbReference>
<feature type="compositionally biased region" description="Polar residues" evidence="1">
    <location>
        <begin position="19"/>
        <end position="30"/>
    </location>
</feature>
<gene>
    <name evidence="2" type="ORF">V1264_000643</name>
</gene>
<proteinExistence type="predicted"/>
<feature type="region of interest" description="Disordered" evidence="1">
    <location>
        <begin position="1"/>
        <end position="32"/>
    </location>
</feature>
<evidence type="ECO:0000313" key="2">
    <source>
        <dbReference type="EMBL" id="KAK7114607.1"/>
    </source>
</evidence>
<feature type="region of interest" description="Disordered" evidence="1">
    <location>
        <begin position="211"/>
        <end position="243"/>
    </location>
</feature>
<organism evidence="2 3">
    <name type="scientific">Littorina saxatilis</name>
    <dbReference type="NCBI Taxonomy" id="31220"/>
    <lineage>
        <taxon>Eukaryota</taxon>
        <taxon>Metazoa</taxon>
        <taxon>Spiralia</taxon>
        <taxon>Lophotrochozoa</taxon>
        <taxon>Mollusca</taxon>
        <taxon>Gastropoda</taxon>
        <taxon>Caenogastropoda</taxon>
        <taxon>Littorinimorpha</taxon>
        <taxon>Littorinoidea</taxon>
        <taxon>Littorinidae</taxon>
        <taxon>Littorina</taxon>
    </lineage>
</organism>
<name>A0AAN9BZN9_9CAEN</name>